<dbReference type="AlphaFoldDB" id="A0A5N4CF57"/>
<dbReference type="Proteomes" id="UP000299084">
    <property type="component" value="Unassembled WGS sequence"/>
</dbReference>
<gene>
    <name evidence="1" type="ORF">Cadr_000026129</name>
</gene>
<proteinExistence type="predicted"/>
<sequence length="347" mass="37844">MSSSPPPSGFPGESSEFQKFFMLSPTLLYLAHRSLERSYPLPRVSKVEDRSGLFRMEHILTACGVIFQPIEGAALTEQSSPLCQPKADLYNHNSPPSSFPDGCVPPALHLAHETLALAELCPFIFLLEYLHRASKRFQRASQGIFKLSPKGGVGVLKGRKVEKTFRVEEAACVATGRCPGLLCLVVSGLLDQAGMGHDSGLIIKALCAEPKASDFAHRRQKYSSKSASCEVVVGHLEYPLYLLCCGDLQRSLFLGPEFAGAALTRPQHQHFCALARGLPPARAVPAAPSLTSYIYQETQDREQTEMDEDHELAPVDLTCKPRPERRTAANADHLAKGCKGDSLDALC</sequence>
<protein>
    <submittedName>
        <fullName evidence="1">Uncharacterized protein</fullName>
    </submittedName>
</protein>
<dbReference type="EMBL" id="JWIN03000027">
    <property type="protein sequence ID" value="KAB1257380.1"/>
    <property type="molecule type" value="Genomic_DNA"/>
</dbReference>
<comment type="caution">
    <text evidence="1">The sequence shown here is derived from an EMBL/GenBank/DDBJ whole genome shotgun (WGS) entry which is preliminary data.</text>
</comment>
<evidence type="ECO:0000313" key="1">
    <source>
        <dbReference type="EMBL" id="KAB1257380.1"/>
    </source>
</evidence>
<reference evidence="1 2" key="1">
    <citation type="journal article" date="2019" name="Mol. Ecol. Resour.">
        <title>Improving Illumina assemblies with Hi-C and long reads: an example with the North African dromedary.</title>
        <authorList>
            <person name="Elbers J.P."/>
            <person name="Rogers M.F."/>
            <person name="Perelman P.L."/>
            <person name="Proskuryakova A.A."/>
            <person name="Serdyukova N.A."/>
            <person name="Johnson W.E."/>
            <person name="Horin P."/>
            <person name="Corander J."/>
            <person name="Murphy D."/>
            <person name="Burger P.A."/>
        </authorList>
    </citation>
    <scope>NUCLEOTIDE SEQUENCE [LARGE SCALE GENOMIC DNA]</scope>
    <source>
        <strain evidence="1">Drom800</strain>
        <tissue evidence="1">Blood</tissue>
    </source>
</reference>
<evidence type="ECO:0000313" key="2">
    <source>
        <dbReference type="Proteomes" id="UP000299084"/>
    </source>
</evidence>
<accession>A0A5N4CF57</accession>
<organism evidence="1 2">
    <name type="scientific">Camelus dromedarius</name>
    <name type="common">Dromedary</name>
    <name type="synonym">Arabian camel</name>
    <dbReference type="NCBI Taxonomy" id="9838"/>
    <lineage>
        <taxon>Eukaryota</taxon>
        <taxon>Metazoa</taxon>
        <taxon>Chordata</taxon>
        <taxon>Craniata</taxon>
        <taxon>Vertebrata</taxon>
        <taxon>Euteleostomi</taxon>
        <taxon>Mammalia</taxon>
        <taxon>Eutheria</taxon>
        <taxon>Laurasiatheria</taxon>
        <taxon>Artiodactyla</taxon>
        <taxon>Tylopoda</taxon>
        <taxon>Camelidae</taxon>
        <taxon>Camelus</taxon>
    </lineage>
</organism>
<name>A0A5N4CF57_CAMDR</name>
<keyword evidence="2" id="KW-1185">Reference proteome</keyword>